<dbReference type="InterPro" id="IPR040026">
    <property type="entry name" value="FliD"/>
</dbReference>
<evidence type="ECO:0000259" key="6">
    <source>
        <dbReference type="Pfam" id="PF02465"/>
    </source>
</evidence>
<reference evidence="8 9" key="1">
    <citation type="submission" date="2019-05" db="EMBL/GenBank/DDBJ databases">
        <title>The Complete Genome Sequence of the n-alkane-degrading Desulfoglaeba alkanexedens ALDC reveals multiple alkylsuccinate synthase gene clusters.</title>
        <authorList>
            <person name="Callaghan A.V."/>
            <person name="Davidova I.A."/>
            <person name="Duncan K.E."/>
            <person name="Morris B."/>
            <person name="McInerney M.J."/>
        </authorList>
    </citation>
    <scope>NUCLEOTIDE SEQUENCE [LARGE SCALE GENOMIC DNA]</scope>
    <source>
        <strain evidence="8 9">ALDC</strain>
    </source>
</reference>
<evidence type="ECO:0000256" key="4">
    <source>
        <dbReference type="ARBA" id="ARBA00023143"/>
    </source>
</evidence>
<feature type="domain" description="Flagellar hook-associated protein 2 C-terminal" evidence="7">
    <location>
        <begin position="221"/>
        <end position="449"/>
    </location>
</feature>
<evidence type="ECO:0000259" key="7">
    <source>
        <dbReference type="Pfam" id="PF07195"/>
    </source>
</evidence>
<keyword evidence="9" id="KW-1185">Reference proteome</keyword>
<dbReference type="GO" id="GO:0005576">
    <property type="term" value="C:extracellular region"/>
    <property type="evidence" value="ECO:0007669"/>
    <property type="project" value="UniProtKB-SubCell"/>
</dbReference>
<protein>
    <recommendedName>
        <fullName evidence="5">Flagellar hook-associated protein 2</fullName>
        <shortName evidence="5">HAP2</shortName>
    </recommendedName>
    <alternativeName>
        <fullName evidence="5">Flagellar cap protein</fullName>
    </alternativeName>
</protein>
<evidence type="ECO:0000256" key="2">
    <source>
        <dbReference type="ARBA" id="ARBA00011255"/>
    </source>
</evidence>
<reference evidence="8 9" key="2">
    <citation type="submission" date="2019-05" db="EMBL/GenBank/DDBJ databases">
        <authorList>
            <person name="Suflita J.M."/>
            <person name="Marks C.R."/>
        </authorList>
    </citation>
    <scope>NUCLEOTIDE SEQUENCE [LARGE SCALE GENOMIC DNA]</scope>
    <source>
        <strain evidence="8 9">ALDC</strain>
    </source>
</reference>
<sequence length="472" mass="49844">MSISVGGLISGLDTNSMINQMLEIQQRPIAILQNREAAYQVELTAYGNLKSALSGLKTALEGLDSTSELTRFSAASADPDLFTASAGETAAAGTYDIRVQQLATVHKLTSGAFSENEPVGEGILHLRLGDGATADIAVGAGDTIQDVAQAINDADAGVRAAVVFDGTNYFLTLAGRETGAQNVIRLTATDTGDGNDTDASGLSRLVYDQGVTENLSNTRAAADAIISVDGVTDIHRGGNSFDDVIQGVTLNLLSAPAAPGNEATLTVSRDKAAVAAKIETFVEAYNKAVEAIDSAQAYDAETGQAGVLMGDATTNGIRRRLADEIAGTVSGVGPFSSLADLGISLDSEGRLKIDNSVLDDALDNHFEDVLKFFAQPAVGTEGFAGRLIDTLDRMLDPRDGTLTVRTEGIQSSIEDIAEQIERMELRNQAWETRTRAQFNALETLLAEYQTTGEYLTQQIVGLQNLNNFISNR</sequence>
<gene>
    <name evidence="8" type="ORF">FDQ92_05310</name>
</gene>
<dbReference type="Pfam" id="PF07195">
    <property type="entry name" value="FliD_C"/>
    <property type="match status" value="1"/>
</dbReference>
<keyword evidence="5" id="KW-0964">Secreted</keyword>
<keyword evidence="4 5" id="KW-0975">Bacterial flagellum</keyword>
<feature type="domain" description="Flagellar hook-associated protein 2 N-terminal" evidence="6">
    <location>
        <begin position="10"/>
        <end position="106"/>
    </location>
</feature>
<dbReference type="Pfam" id="PF02465">
    <property type="entry name" value="FliD_N"/>
    <property type="match status" value="1"/>
</dbReference>
<evidence type="ECO:0000313" key="9">
    <source>
        <dbReference type="Proteomes" id="UP000298602"/>
    </source>
</evidence>
<dbReference type="InterPro" id="IPR003481">
    <property type="entry name" value="FliD_N"/>
</dbReference>
<dbReference type="AlphaFoldDB" id="A0A4P8L1B2"/>
<dbReference type="RefSeq" id="WP_137423616.1">
    <property type="nucleotide sequence ID" value="NZ_CP040098.1"/>
</dbReference>
<name>A0A4P8L1B2_9BACT</name>
<evidence type="ECO:0000256" key="3">
    <source>
        <dbReference type="ARBA" id="ARBA00023054"/>
    </source>
</evidence>
<comment type="subunit">
    <text evidence="2 5">Homopentamer.</text>
</comment>
<dbReference type="PANTHER" id="PTHR30288:SF0">
    <property type="entry name" value="FLAGELLAR HOOK-ASSOCIATED PROTEIN 2"/>
    <property type="match status" value="1"/>
</dbReference>
<organism evidence="8 9">
    <name type="scientific">Desulfoglaeba alkanexedens ALDC</name>
    <dbReference type="NCBI Taxonomy" id="980445"/>
    <lineage>
        <taxon>Bacteria</taxon>
        <taxon>Pseudomonadati</taxon>
        <taxon>Thermodesulfobacteriota</taxon>
        <taxon>Syntrophobacteria</taxon>
        <taxon>Syntrophobacterales</taxon>
        <taxon>Syntrophobacteraceae</taxon>
        <taxon>Desulfoglaeba</taxon>
    </lineage>
</organism>
<dbReference type="PANTHER" id="PTHR30288">
    <property type="entry name" value="FLAGELLAR CAP/ASSEMBLY PROTEIN FLID"/>
    <property type="match status" value="1"/>
</dbReference>
<evidence type="ECO:0000256" key="1">
    <source>
        <dbReference type="ARBA" id="ARBA00009764"/>
    </source>
</evidence>
<dbReference type="GO" id="GO:0009421">
    <property type="term" value="C:bacterial-type flagellum filament cap"/>
    <property type="evidence" value="ECO:0007669"/>
    <property type="project" value="InterPro"/>
</dbReference>
<accession>A0A4P8L1B2</accession>
<dbReference type="GO" id="GO:0071973">
    <property type="term" value="P:bacterial-type flagellum-dependent cell motility"/>
    <property type="evidence" value="ECO:0007669"/>
    <property type="project" value="TreeGrafter"/>
</dbReference>
<dbReference type="OrthoDB" id="9810816at2"/>
<dbReference type="GO" id="GO:0009424">
    <property type="term" value="C:bacterial-type flagellum hook"/>
    <property type="evidence" value="ECO:0007669"/>
    <property type="project" value="UniProtKB-UniRule"/>
</dbReference>
<dbReference type="KEGG" id="dax:FDQ92_05310"/>
<comment type="similarity">
    <text evidence="1 5">Belongs to the FliD family.</text>
</comment>
<evidence type="ECO:0000313" key="8">
    <source>
        <dbReference type="EMBL" id="QCQ21647.1"/>
    </source>
</evidence>
<dbReference type="Proteomes" id="UP000298602">
    <property type="component" value="Chromosome"/>
</dbReference>
<evidence type="ECO:0000256" key="5">
    <source>
        <dbReference type="RuleBase" id="RU362066"/>
    </source>
</evidence>
<dbReference type="InterPro" id="IPR010810">
    <property type="entry name" value="Flagellin_hook_IN_motif"/>
</dbReference>
<dbReference type="Pfam" id="PF07196">
    <property type="entry name" value="Flagellin_IN"/>
    <property type="match status" value="1"/>
</dbReference>
<keyword evidence="3" id="KW-0175">Coiled coil</keyword>
<dbReference type="GO" id="GO:0007155">
    <property type="term" value="P:cell adhesion"/>
    <property type="evidence" value="ECO:0007669"/>
    <property type="project" value="InterPro"/>
</dbReference>
<dbReference type="InterPro" id="IPR010809">
    <property type="entry name" value="FliD_C"/>
</dbReference>
<comment type="function">
    <text evidence="5">Required for morphogenesis and for the elongation of the flagellar filament by facilitating polymerization of the flagellin monomers at the tip of growing filament. Forms a capping structure, which prevents flagellin subunits (transported through the central channel of the flagellum) from leaking out without polymerization at the distal end.</text>
</comment>
<dbReference type="EMBL" id="CP040098">
    <property type="protein sequence ID" value="QCQ21647.1"/>
    <property type="molecule type" value="Genomic_DNA"/>
</dbReference>
<proteinExistence type="inferred from homology"/>
<comment type="subcellular location">
    <subcellularLocation>
        <location evidence="5">Secreted</location>
    </subcellularLocation>
    <subcellularLocation>
        <location evidence="5">Bacterial flagellum</location>
    </subcellularLocation>
</comment>